<feature type="region of interest" description="Disordered" evidence="1">
    <location>
        <begin position="77"/>
        <end position="104"/>
    </location>
</feature>
<keyword evidence="3" id="KW-1185">Reference proteome</keyword>
<reference evidence="2" key="1">
    <citation type="submission" date="2022-12" db="EMBL/GenBank/DDBJ databases">
        <title>Reference genome sequencing for broad-spectrum identification of bacterial and archaeal isolates by mass spectrometry.</title>
        <authorList>
            <person name="Sekiguchi Y."/>
            <person name="Tourlousse D.M."/>
        </authorList>
    </citation>
    <scope>NUCLEOTIDE SEQUENCE</scope>
    <source>
        <strain evidence="2">10succ1</strain>
    </source>
</reference>
<evidence type="ECO:0000313" key="2">
    <source>
        <dbReference type="EMBL" id="GLI55425.1"/>
    </source>
</evidence>
<evidence type="ECO:0000256" key="1">
    <source>
        <dbReference type="SAM" id="MobiDB-lite"/>
    </source>
</evidence>
<gene>
    <name evidence="2" type="ORF">PM10SUCC1_09390</name>
</gene>
<evidence type="ECO:0000313" key="3">
    <source>
        <dbReference type="Proteomes" id="UP001144471"/>
    </source>
</evidence>
<dbReference type="EMBL" id="BSDY01000004">
    <property type="protein sequence ID" value="GLI55425.1"/>
    <property type="molecule type" value="Genomic_DNA"/>
</dbReference>
<organism evidence="2 3">
    <name type="scientific">Propionigenium maris DSM 9537</name>
    <dbReference type="NCBI Taxonomy" id="1123000"/>
    <lineage>
        <taxon>Bacteria</taxon>
        <taxon>Fusobacteriati</taxon>
        <taxon>Fusobacteriota</taxon>
        <taxon>Fusobacteriia</taxon>
        <taxon>Fusobacteriales</taxon>
        <taxon>Fusobacteriaceae</taxon>
        <taxon>Propionigenium</taxon>
    </lineage>
</organism>
<sequence length="127" mass="14686">MYAVGETFYHEIFEEEYELHVIGDLMSGGKEYIIAEDFDGEKHAFIYDENEEELSHIEDEDEALEVMERWEMEYNGAASTDIGDWEDDEYYDREDSAAAEESYAEVDGLEEYDEDVDSFISGLLGGE</sequence>
<name>A0A9W6GK44_9FUSO</name>
<feature type="compositionally biased region" description="Acidic residues" evidence="1">
    <location>
        <begin position="83"/>
        <end position="92"/>
    </location>
</feature>
<proteinExistence type="predicted"/>
<dbReference type="Proteomes" id="UP001144471">
    <property type="component" value="Unassembled WGS sequence"/>
</dbReference>
<evidence type="ECO:0008006" key="4">
    <source>
        <dbReference type="Google" id="ProtNLM"/>
    </source>
</evidence>
<dbReference type="AlphaFoldDB" id="A0A9W6GK44"/>
<protein>
    <recommendedName>
        <fullName evidence="4">DUF1292 domain-containing protein</fullName>
    </recommendedName>
</protein>
<dbReference type="RefSeq" id="WP_281833884.1">
    <property type="nucleotide sequence ID" value="NZ_BSDY01000004.1"/>
</dbReference>
<accession>A0A9W6GK44</accession>
<comment type="caution">
    <text evidence="2">The sequence shown here is derived from an EMBL/GenBank/DDBJ whole genome shotgun (WGS) entry which is preliminary data.</text>
</comment>